<organism evidence="4">
    <name type="scientific">candidate division WOR-3 bacterium</name>
    <dbReference type="NCBI Taxonomy" id="2052148"/>
    <lineage>
        <taxon>Bacteria</taxon>
        <taxon>Bacteria division WOR-3</taxon>
    </lineage>
</organism>
<dbReference type="GO" id="GO:0006351">
    <property type="term" value="P:DNA-templated transcription"/>
    <property type="evidence" value="ECO:0007669"/>
    <property type="project" value="InterPro"/>
</dbReference>
<protein>
    <recommendedName>
        <fullName evidence="5">DNA-directed RNA polymerase subunit omega</fullName>
    </recommendedName>
</protein>
<dbReference type="GO" id="GO:0000428">
    <property type="term" value="C:DNA-directed RNA polymerase complex"/>
    <property type="evidence" value="ECO:0007669"/>
    <property type="project" value="UniProtKB-KW"/>
</dbReference>
<dbReference type="GO" id="GO:0003899">
    <property type="term" value="F:DNA-directed RNA polymerase activity"/>
    <property type="evidence" value="ECO:0007669"/>
    <property type="project" value="InterPro"/>
</dbReference>
<dbReference type="InterPro" id="IPR036161">
    <property type="entry name" value="RPB6/omega-like_sf"/>
</dbReference>
<evidence type="ECO:0000313" key="4">
    <source>
        <dbReference type="EMBL" id="HHS51925.1"/>
    </source>
</evidence>
<keyword evidence="1" id="KW-0240">DNA-directed RNA polymerase</keyword>
<sequence>MRFIAIEKIWEKFTNKYEALILAAKEARRIAEAIEKNELQLEENPYRYALRLVLEKKTKEQAKE</sequence>
<dbReference type="EMBL" id="DTLI01000091">
    <property type="protein sequence ID" value="HHS51925.1"/>
    <property type="molecule type" value="Genomic_DNA"/>
</dbReference>
<evidence type="ECO:0000256" key="3">
    <source>
        <dbReference type="SAM" id="Coils"/>
    </source>
</evidence>
<reference evidence="4" key="1">
    <citation type="journal article" date="2020" name="mSystems">
        <title>Genome- and Community-Level Interaction Insights into Carbon Utilization and Element Cycling Functions of Hydrothermarchaeota in Hydrothermal Sediment.</title>
        <authorList>
            <person name="Zhou Z."/>
            <person name="Liu Y."/>
            <person name="Xu W."/>
            <person name="Pan J."/>
            <person name="Luo Z.H."/>
            <person name="Li M."/>
        </authorList>
    </citation>
    <scope>NUCLEOTIDE SEQUENCE [LARGE SCALE GENOMIC DNA]</scope>
    <source>
        <strain evidence="4">SpSt-876</strain>
    </source>
</reference>
<accession>A0A7C6A8Q5</accession>
<evidence type="ECO:0000256" key="2">
    <source>
        <dbReference type="ARBA" id="ARBA00023163"/>
    </source>
</evidence>
<evidence type="ECO:0000256" key="1">
    <source>
        <dbReference type="ARBA" id="ARBA00022478"/>
    </source>
</evidence>
<keyword evidence="2" id="KW-0804">Transcription</keyword>
<gene>
    <name evidence="4" type="ORF">ENW73_03525</name>
</gene>
<dbReference type="AlphaFoldDB" id="A0A7C6A8Q5"/>
<proteinExistence type="predicted"/>
<feature type="coiled-coil region" evidence="3">
    <location>
        <begin position="17"/>
        <end position="44"/>
    </location>
</feature>
<evidence type="ECO:0008006" key="5">
    <source>
        <dbReference type="Google" id="ProtNLM"/>
    </source>
</evidence>
<dbReference type="SUPFAM" id="SSF63562">
    <property type="entry name" value="RPB6/omega subunit-like"/>
    <property type="match status" value="1"/>
</dbReference>
<name>A0A7C6A8Q5_UNCW3</name>
<dbReference type="GO" id="GO:0003677">
    <property type="term" value="F:DNA binding"/>
    <property type="evidence" value="ECO:0007669"/>
    <property type="project" value="InterPro"/>
</dbReference>
<comment type="caution">
    <text evidence="4">The sequence shown here is derived from an EMBL/GenBank/DDBJ whole genome shotgun (WGS) entry which is preliminary data.</text>
</comment>
<keyword evidence="3" id="KW-0175">Coiled coil</keyword>